<proteinExistence type="predicted"/>
<gene>
    <name evidence="1" type="ORF">LSALG_LOCUS17377</name>
</gene>
<reference evidence="1" key="1">
    <citation type="submission" date="2023-04" db="EMBL/GenBank/DDBJ databases">
        <authorList>
            <person name="Vijverberg K."/>
            <person name="Xiong W."/>
            <person name="Schranz E."/>
        </authorList>
    </citation>
    <scope>NUCLEOTIDE SEQUENCE</scope>
</reference>
<dbReference type="Proteomes" id="UP001177003">
    <property type="component" value="Chromosome 3"/>
</dbReference>
<dbReference type="AlphaFoldDB" id="A0AA35YNR7"/>
<organism evidence="1 2">
    <name type="scientific">Lactuca saligna</name>
    <name type="common">Willowleaf lettuce</name>
    <dbReference type="NCBI Taxonomy" id="75948"/>
    <lineage>
        <taxon>Eukaryota</taxon>
        <taxon>Viridiplantae</taxon>
        <taxon>Streptophyta</taxon>
        <taxon>Embryophyta</taxon>
        <taxon>Tracheophyta</taxon>
        <taxon>Spermatophyta</taxon>
        <taxon>Magnoliopsida</taxon>
        <taxon>eudicotyledons</taxon>
        <taxon>Gunneridae</taxon>
        <taxon>Pentapetalae</taxon>
        <taxon>asterids</taxon>
        <taxon>campanulids</taxon>
        <taxon>Asterales</taxon>
        <taxon>Asteraceae</taxon>
        <taxon>Cichorioideae</taxon>
        <taxon>Cichorieae</taxon>
        <taxon>Lactucinae</taxon>
        <taxon>Lactuca</taxon>
    </lineage>
</organism>
<accession>A0AA35YNR7</accession>
<evidence type="ECO:0000313" key="2">
    <source>
        <dbReference type="Proteomes" id="UP001177003"/>
    </source>
</evidence>
<sequence>MTYAGLQLFMNNLKELIYCKDNPPIINNPSIMYEMPQFQQLYEELCRVIRIFLIDQDEDEKVRNLKKRFKQAAEEAQANVPCNLVSLEVFPILNLQSGIKKLTCPLYTYDENDFKSPAYLESLKLIGSGSRKNSMEVGFPKGEPIFEKNHFTMPATIKKLTLLWCRLPWSDILIIQSLLNLEELNVLDNAFEESQ</sequence>
<keyword evidence="2" id="KW-1185">Reference proteome</keyword>
<name>A0AA35YNR7_LACSI</name>
<protein>
    <submittedName>
        <fullName evidence="1">Uncharacterized protein</fullName>
    </submittedName>
</protein>
<dbReference type="EMBL" id="OX465079">
    <property type="protein sequence ID" value="CAI9277448.1"/>
    <property type="molecule type" value="Genomic_DNA"/>
</dbReference>
<evidence type="ECO:0000313" key="1">
    <source>
        <dbReference type="EMBL" id="CAI9277448.1"/>
    </source>
</evidence>